<accession>A0A7L4UP39</accession>
<sequence>MKHIKNIFVILTAIILCAACSSDDPKPPVPSIETINLSSNSTEITLGETVEFTVIANTKEDLTNKAIYFVNDNEINSNNFEPQEVGNYEIFAKYGDIKSNILNLKVNEVPIESITVTATKEEMYVGDVASLSVLSDTEKDITSEAKIYVNDELYEDTDFTTMTAGVYEIYATFGDTLQSEKIIITVNELPVTSVTITIHNNEIQSGDTVSYTVKSDTDKDLTRDAKLYVNGSLFEDGNFIPTEAGEYTIYVVYNEIKSNEVTIRVKDIPINSITLTIHNNEIQSGDTVSYTVKSDTDKDFTEEAKLYVNGSLFEDENFVPIEAGEYTIYVVYNEIKSNEVTIRVKDIPINSITLTLHNNEIQSGDTVSYTVKSDTDKDFTEEAKLYVNGSLFEDENFVPTEAGEYTIYVVYNEIKSNEVTFVIDNSEPVVFVKHPVIESFTHTKCSYCPRLFYAIEKIEEQTDQVIHISYHPFHYLGGNPAKPDFLFNSSPLPLWDAFKFKYGLNTVPNAEINRVSVWNRPQPEKLEEVTGLIDNDGVVGLAIDLAQENGKLSITVKSKFSEDFSERLMLTVYVLENNLIHDYPNVTSYFDGQNPVKDYAINHAFRMNITGIYGENIPYEETIRNNIYVKDYSVDIPQNVTDASQISIVAFITSTTTREILNARTINIGEESQSFEVK</sequence>
<dbReference type="AlphaFoldDB" id="A0A7L4UP39"/>
<proteinExistence type="predicted"/>
<name>A0A7L4UP39_BALHA</name>
<dbReference type="Gene3D" id="2.60.40.10">
    <property type="entry name" value="Immunoglobulins"/>
    <property type="match status" value="1"/>
</dbReference>
<organism evidence="2 3">
    <name type="scientific">Balneicella halophila</name>
    <dbReference type="NCBI Taxonomy" id="1537566"/>
    <lineage>
        <taxon>Bacteria</taxon>
        <taxon>Pseudomonadati</taxon>
        <taxon>Bacteroidota</taxon>
        <taxon>Bacteroidia</taxon>
        <taxon>Bacteroidales</taxon>
        <taxon>Balneicellaceae</taxon>
        <taxon>Balneicella</taxon>
    </lineage>
</organism>
<feature type="chain" id="PRO_5029445566" evidence="1">
    <location>
        <begin position="19"/>
        <end position="678"/>
    </location>
</feature>
<feature type="signal peptide" evidence="1">
    <location>
        <begin position="1"/>
        <end position="18"/>
    </location>
</feature>
<evidence type="ECO:0000313" key="2">
    <source>
        <dbReference type="EMBL" id="PVX50881.1"/>
    </source>
</evidence>
<dbReference type="InterPro" id="IPR013783">
    <property type="entry name" value="Ig-like_fold"/>
</dbReference>
<keyword evidence="1" id="KW-0732">Signal</keyword>
<keyword evidence="3" id="KW-1185">Reference proteome</keyword>
<dbReference type="EMBL" id="QENZ01000004">
    <property type="protein sequence ID" value="PVX50881.1"/>
    <property type="molecule type" value="Genomic_DNA"/>
</dbReference>
<reference evidence="2 3" key="1">
    <citation type="submission" date="2018-05" db="EMBL/GenBank/DDBJ databases">
        <title>Genomic Encyclopedia of Type Strains, Phase IV (KMG-IV): sequencing the most valuable type-strain genomes for metagenomic binning, comparative biology and taxonomic classification.</title>
        <authorList>
            <person name="Goeker M."/>
        </authorList>
    </citation>
    <scope>NUCLEOTIDE SEQUENCE [LARGE SCALE GENOMIC DNA]</scope>
    <source>
        <strain evidence="2 3">DSM 28579</strain>
    </source>
</reference>
<dbReference type="RefSeq" id="WP_116496433.1">
    <property type="nucleotide sequence ID" value="NZ_QENZ01000004.1"/>
</dbReference>
<dbReference type="Proteomes" id="UP000251835">
    <property type="component" value="Unassembled WGS sequence"/>
</dbReference>
<protein>
    <submittedName>
        <fullName evidence="2">Outer membrane protein Omp28</fullName>
    </submittedName>
</protein>
<comment type="caution">
    <text evidence="2">The sequence shown here is derived from an EMBL/GenBank/DDBJ whole genome shotgun (WGS) entry which is preliminary data.</text>
</comment>
<gene>
    <name evidence="2" type="ORF">C7377_1202</name>
</gene>
<dbReference type="Pfam" id="PF11551">
    <property type="entry name" value="Omp28"/>
    <property type="match status" value="1"/>
</dbReference>
<dbReference type="InterPro" id="IPR021615">
    <property type="entry name" value="Omp28"/>
</dbReference>
<dbReference type="OrthoDB" id="1042999at2"/>
<evidence type="ECO:0000313" key="3">
    <source>
        <dbReference type="Proteomes" id="UP000251835"/>
    </source>
</evidence>
<evidence type="ECO:0000256" key="1">
    <source>
        <dbReference type="SAM" id="SignalP"/>
    </source>
</evidence>